<dbReference type="EMBL" id="MN740596">
    <property type="protein sequence ID" value="QHS78394.1"/>
    <property type="molecule type" value="Genomic_DNA"/>
</dbReference>
<dbReference type="AlphaFoldDB" id="A0A6C0AF36"/>
<dbReference type="InterPro" id="IPR003647">
    <property type="entry name" value="Intron_nuc_1_rpt"/>
</dbReference>
<organism evidence="1">
    <name type="scientific">viral metagenome</name>
    <dbReference type="NCBI Taxonomy" id="1070528"/>
    <lineage>
        <taxon>unclassified sequences</taxon>
        <taxon>metagenomes</taxon>
        <taxon>organismal metagenomes</taxon>
    </lineage>
</organism>
<evidence type="ECO:0000313" key="1">
    <source>
        <dbReference type="EMBL" id="QHS78394.1"/>
    </source>
</evidence>
<sequence>MKPFISNSHTKSIDQFELNGKFIKTWVSQSEAGKILKIDISLIGKCCKNKSSTAGGFIWKYHLT</sequence>
<proteinExistence type="predicted"/>
<name>A0A6C0AF36_9ZZZZ</name>
<reference evidence="1" key="1">
    <citation type="journal article" date="2020" name="Nature">
        <title>Giant virus diversity and host interactions through global metagenomics.</title>
        <authorList>
            <person name="Schulz F."/>
            <person name="Roux S."/>
            <person name="Paez-Espino D."/>
            <person name="Jungbluth S."/>
            <person name="Walsh D.A."/>
            <person name="Denef V.J."/>
            <person name="McMahon K.D."/>
            <person name="Konstantinidis K.T."/>
            <person name="Eloe-Fadrosh E.A."/>
            <person name="Kyrpides N.C."/>
            <person name="Woyke T."/>
        </authorList>
    </citation>
    <scope>NUCLEOTIDE SEQUENCE</scope>
    <source>
        <strain evidence="1">GVMAG-S-1021933-23</strain>
    </source>
</reference>
<dbReference type="Gene3D" id="1.10.10.10">
    <property type="entry name" value="Winged helix-like DNA-binding domain superfamily/Winged helix DNA-binding domain"/>
    <property type="match status" value="1"/>
</dbReference>
<dbReference type="InterPro" id="IPR036388">
    <property type="entry name" value="WH-like_DNA-bd_sf"/>
</dbReference>
<accession>A0A6C0AF36</accession>
<protein>
    <submittedName>
        <fullName evidence="1">Uncharacterized protein</fullName>
    </submittedName>
</protein>
<dbReference type="SUPFAM" id="SSF64496">
    <property type="entry name" value="DNA-binding domain of intron-encoded endonucleases"/>
    <property type="match status" value="1"/>
</dbReference>
<dbReference type="SMART" id="SM00497">
    <property type="entry name" value="IENR1"/>
    <property type="match status" value="1"/>
</dbReference>